<gene>
    <name evidence="1" type="ORF">ES288_A09G148400v1</name>
</gene>
<dbReference type="InterPro" id="IPR036691">
    <property type="entry name" value="Endo/exonu/phosph_ase_sf"/>
</dbReference>
<proteinExistence type="predicted"/>
<dbReference type="SUPFAM" id="SSF56219">
    <property type="entry name" value="DNase I-like"/>
    <property type="match status" value="1"/>
</dbReference>
<dbReference type="Proteomes" id="UP000323506">
    <property type="component" value="Chromosome A09"/>
</dbReference>
<dbReference type="PANTHER" id="PTHR35218:SF9">
    <property type="entry name" value="ENDONUCLEASE_EXONUCLEASE_PHOSPHATASE DOMAIN-CONTAINING PROTEIN"/>
    <property type="match status" value="1"/>
</dbReference>
<dbReference type="PANTHER" id="PTHR35218">
    <property type="entry name" value="RNASE H DOMAIN-CONTAINING PROTEIN"/>
    <property type="match status" value="1"/>
</dbReference>
<dbReference type="Gene3D" id="3.60.10.10">
    <property type="entry name" value="Endonuclease/exonuclease/phosphatase"/>
    <property type="match status" value="1"/>
</dbReference>
<evidence type="ECO:0008006" key="3">
    <source>
        <dbReference type="Google" id="ProtNLM"/>
    </source>
</evidence>
<name>A0A5D2FAT6_GOSDA</name>
<dbReference type="EMBL" id="CM017696">
    <property type="protein sequence ID" value="TYH02536.1"/>
    <property type="molecule type" value="Genomic_DNA"/>
</dbReference>
<sequence>MSRNPVPVTNCPGLGNPVTVRELKQLLVSNNLDVVFLCETKMHSINFTRIRDICRMLGCLAVNSESQRGGLVLMWKESVDVAIQNYSNHHIDSFVKMEGHNRFRFTGFYGHADPNLRNHSWGILRMMGSSVRKDWIGCYSGDFNAIINNVEKDGGRRKSKVTIDEFREVMEELALVDIKTDKGQFTWVNNREGFNMIKERLDRFLISANAIDNLHFLATNVVRQANSYRDAILLDTMGLKPREDIKYSRLFFKFDACVPSRVQIRVLTGLSHTAKPHARVLDRVSILTCINNVQGLHGQATRSYARPWLGPWQHRQYRRMKNCIRQLVARIDKLIDGSYIEFNVDMLKISRIKLGHFYAKEESYWAQISRIQWLKEGDRNTRFFRVRATSKLKKNKIAGFKDSNGNWVSDTNNICKVVWNYFHNLFKSEASNHDDNYLNYIQSSVTQNVNNILARQIMDDEILEAFNQMDPRKAPENWDVVGKDVLTLCRDFLDNNKDISSLNDTMIVLISRIKDPNDMTNF</sequence>
<keyword evidence="2" id="KW-1185">Reference proteome</keyword>
<organism evidence="1 2">
    <name type="scientific">Gossypium darwinii</name>
    <name type="common">Darwin's cotton</name>
    <name type="synonym">Gossypium barbadense var. darwinii</name>
    <dbReference type="NCBI Taxonomy" id="34276"/>
    <lineage>
        <taxon>Eukaryota</taxon>
        <taxon>Viridiplantae</taxon>
        <taxon>Streptophyta</taxon>
        <taxon>Embryophyta</taxon>
        <taxon>Tracheophyta</taxon>
        <taxon>Spermatophyta</taxon>
        <taxon>Magnoliopsida</taxon>
        <taxon>eudicotyledons</taxon>
        <taxon>Gunneridae</taxon>
        <taxon>Pentapetalae</taxon>
        <taxon>rosids</taxon>
        <taxon>malvids</taxon>
        <taxon>Malvales</taxon>
        <taxon>Malvaceae</taxon>
        <taxon>Malvoideae</taxon>
        <taxon>Gossypium</taxon>
    </lineage>
</organism>
<accession>A0A5D2FAT6</accession>
<reference evidence="1 2" key="1">
    <citation type="submission" date="2019-06" db="EMBL/GenBank/DDBJ databases">
        <title>WGS assembly of Gossypium darwinii.</title>
        <authorList>
            <person name="Chen Z.J."/>
            <person name="Sreedasyam A."/>
            <person name="Ando A."/>
            <person name="Song Q."/>
            <person name="De L."/>
            <person name="Hulse-Kemp A."/>
            <person name="Ding M."/>
            <person name="Ye W."/>
            <person name="Kirkbride R."/>
            <person name="Jenkins J."/>
            <person name="Plott C."/>
            <person name="Lovell J."/>
            <person name="Lin Y.-M."/>
            <person name="Vaughn R."/>
            <person name="Liu B."/>
            <person name="Li W."/>
            <person name="Simpson S."/>
            <person name="Scheffler B."/>
            <person name="Saski C."/>
            <person name="Grover C."/>
            <person name="Hu G."/>
            <person name="Conover J."/>
            <person name="Carlson J."/>
            <person name="Shu S."/>
            <person name="Boston L."/>
            <person name="Williams M."/>
            <person name="Peterson D."/>
            <person name="Mcgee K."/>
            <person name="Jones D."/>
            <person name="Wendel J."/>
            <person name="Stelly D."/>
            <person name="Grimwood J."/>
            <person name="Schmutz J."/>
        </authorList>
    </citation>
    <scope>NUCLEOTIDE SEQUENCE [LARGE SCALE GENOMIC DNA]</scope>
    <source>
        <strain evidence="1">1808015.09</strain>
    </source>
</reference>
<protein>
    <recommendedName>
        <fullName evidence="3">Endonuclease/exonuclease/phosphatase domain-containing protein</fullName>
    </recommendedName>
</protein>
<evidence type="ECO:0000313" key="2">
    <source>
        <dbReference type="Proteomes" id="UP000323506"/>
    </source>
</evidence>
<evidence type="ECO:0000313" key="1">
    <source>
        <dbReference type="EMBL" id="TYH02536.1"/>
    </source>
</evidence>
<dbReference type="AlphaFoldDB" id="A0A5D2FAT6"/>